<organism evidence="6 7">
    <name type="scientific">Desulfobulbus oralis</name>
    <dbReference type="NCBI Taxonomy" id="1986146"/>
    <lineage>
        <taxon>Bacteria</taxon>
        <taxon>Pseudomonadati</taxon>
        <taxon>Thermodesulfobacteriota</taxon>
        <taxon>Desulfobulbia</taxon>
        <taxon>Desulfobulbales</taxon>
        <taxon>Desulfobulbaceae</taxon>
        <taxon>Desulfobulbus</taxon>
    </lineage>
</organism>
<evidence type="ECO:0000313" key="6">
    <source>
        <dbReference type="EMBL" id="AVD71586.1"/>
    </source>
</evidence>
<dbReference type="EMBL" id="CP021255">
    <property type="protein sequence ID" value="AVD71586.1"/>
    <property type="molecule type" value="Genomic_DNA"/>
</dbReference>
<evidence type="ECO:0000256" key="4">
    <source>
        <dbReference type="SAM" id="SignalP"/>
    </source>
</evidence>
<keyword evidence="7" id="KW-1185">Reference proteome</keyword>
<keyword evidence="3 4" id="KW-0732">Signal</keyword>
<proteinExistence type="inferred from homology"/>
<dbReference type="AlphaFoldDB" id="A0A2L1GPM1"/>
<dbReference type="Pfam" id="PF13407">
    <property type="entry name" value="Peripla_BP_4"/>
    <property type="match status" value="1"/>
</dbReference>
<feature type="signal peptide" evidence="4">
    <location>
        <begin position="1"/>
        <end position="21"/>
    </location>
</feature>
<dbReference type="GO" id="GO:0030246">
    <property type="term" value="F:carbohydrate binding"/>
    <property type="evidence" value="ECO:0007669"/>
    <property type="project" value="UniProtKB-ARBA"/>
</dbReference>
<dbReference type="Gene3D" id="3.40.50.2300">
    <property type="match status" value="2"/>
</dbReference>
<sequence length="383" mass="40052">MRCIMKQLFAVFALFVLIGVAACGEDRQPPAEQEKDTKAAAATPVPAAQGEKAIIVISKSYQNQFYQAAFKGAEKAAADLGVRLTTNGPDAESNVSQQVEQVAAAINQKPDAIVLAACDPKSLEEALGKAKAAGIPVIGFDSGVPGDPTGAVLATATTDNEAAGGNVAKKLAAAPSFQEKVLQATEQKPVVIGALAQDATSGSISNRITGFVNTLKDELERLNGLQGAVSISGQQKWHVPATAPVKVKIVVTVPPTTSQADIQSAAKSIFMTDNLVALFAANQDAVNGVISATNDATDLDRTRGKYRDVLVVGFDAGKSQKDAIKNGQFFGSVAQDSYQMGYQAVKLAVAATNKQPVADVDTGSRWYNKDNIEAEDIAILLYD</sequence>
<comment type="subcellular location">
    <subcellularLocation>
        <location evidence="1">Cell envelope</location>
    </subcellularLocation>
</comment>
<protein>
    <recommendedName>
        <fullName evidence="5">Periplasmic binding protein domain-containing protein</fullName>
    </recommendedName>
</protein>
<feature type="chain" id="PRO_5014985899" description="Periplasmic binding protein domain-containing protein" evidence="4">
    <location>
        <begin position="22"/>
        <end position="383"/>
    </location>
</feature>
<dbReference type="InterPro" id="IPR028082">
    <property type="entry name" value="Peripla_BP_I"/>
</dbReference>
<dbReference type="GO" id="GO:0030313">
    <property type="term" value="C:cell envelope"/>
    <property type="evidence" value="ECO:0007669"/>
    <property type="project" value="UniProtKB-SubCell"/>
</dbReference>
<evidence type="ECO:0000256" key="1">
    <source>
        <dbReference type="ARBA" id="ARBA00004196"/>
    </source>
</evidence>
<comment type="similarity">
    <text evidence="2">Belongs to the bacterial solute-binding protein 2 family.</text>
</comment>
<dbReference type="Proteomes" id="UP000239867">
    <property type="component" value="Chromosome"/>
</dbReference>
<dbReference type="SUPFAM" id="SSF53822">
    <property type="entry name" value="Periplasmic binding protein-like I"/>
    <property type="match status" value="1"/>
</dbReference>
<dbReference type="OrthoDB" id="9773673at2"/>
<evidence type="ECO:0000259" key="5">
    <source>
        <dbReference type="Pfam" id="PF13407"/>
    </source>
</evidence>
<evidence type="ECO:0000313" key="7">
    <source>
        <dbReference type="Proteomes" id="UP000239867"/>
    </source>
</evidence>
<evidence type="ECO:0000256" key="3">
    <source>
        <dbReference type="ARBA" id="ARBA00022729"/>
    </source>
</evidence>
<gene>
    <name evidence="6" type="ORF">CAY53_08985</name>
</gene>
<dbReference type="PANTHER" id="PTHR46847:SF1">
    <property type="entry name" value="D-ALLOSE-BINDING PERIPLASMIC PROTEIN-RELATED"/>
    <property type="match status" value="1"/>
</dbReference>
<reference evidence="6 7" key="1">
    <citation type="journal article" date="2018" name="MBio">
        <title>Insights into the evolution of host association through the isolation and characterization of a novel human periodontal pathobiont, Desulfobulbus oralis.</title>
        <authorList>
            <person name="Cross K.L."/>
            <person name="Chirania P."/>
            <person name="Xiong W."/>
            <person name="Beall C.J."/>
            <person name="Elkins J.G."/>
            <person name="Giannone R.J."/>
            <person name="Griffen A.L."/>
            <person name="Guss A.M."/>
            <person name="Hettich R.L."/>
            <person name="Joshi S.S."/>
            <person name="Mokrzan E.M."/>
            <person name="Martin R.K."/>
            <person name="Zhulin I.B."/>
            <person name="Leys E.J."/>
            <person name="Podar M."/>
        </authorList>
    </citation>
    <scope>NUCLEOTIDE SEQUENCE [LARGE SCALE GENOMIC DNA]</scope>
    <source>
        <strain evidence="6 7">ORNL</strain>
    </source>
</reference>
<dbReference type="PANTHER" id="PTHR46847">
    <property type="entry name" value="D-ALLOSE-BINDING PERIPLASMIC PROTEIN-RELATED"/>
    <property type="match status" value="1"/>
</dbReference>
<dbReference type="InterPro" id="IPR025997">
    <property type="entry name" value="SBP_2_dom"/>
</dbReference>
<name>A0A2L1GPM1_9BACT</name>
<dbReference type="PROSITE" id="PS51257">
    <property type="entry name" value="PROKAR_LIPOPROTEIN"/>
    <property type="match status" value="1"/>
</dbReference>
<evidence type="ECO:0000256" key="2">
    <source>
        <dbReference type="ARBA" id="ARBA00007639"/>
    </source>
</evidence>
<feature type="domain" description="Periplasmic binding protein" evidence="5">
    <location>
        <begin position="54"/>
        <end position="354"/>
    </location>
</feature>
<accession>A0A2L1GPM1</accession>
<dbReference type="KEGG" id="deo:CAY53_08985"/>